<protein>
    <recommendedName>
        <fullName evidence="1">TAR DNA-binding protein 43 C-terminal domain-containing protein</fullName>
    </recommendedName>
</protein>
<name>A0AAW0K4C5_MYOGA</name>
<organism evidence="2 3">
    <name type="scientific">Myodes glareolus</name>
    <name type="common">Bank vole</name>
    <name type="synonym">Clethrionomys glareolus</name>
    <dbReference type="NCBI Taxonomy" id="447135"/>
    <lineage>
        <taxon>Eukaryota</taxon>
        <taxon>Metazoa</taxon>
        <taxon>Chordata</taxon>
        <taxon>Craniata</taxon>
        <taxon>Vertebrata</taxon>
        <taxon>Euteleostomi</taxon>
        <taxon>Mammalia</taxon>
        <taxon>Eutheria</taxon>
        <taxon>Euarchontoglires</taxon>
        <taxon>Glires</taxon>
        <taxon>Rodentia</taxon>
        <taxon>Myomorpha</taxon>
        <taxon>Muroidea</taxon>
        <taxon>Cricetidae</taxon>
        <taxon>Arvicolinae</taxon>
        <taxon>Myodes</taxon>
    </lineage>
</organism>
<feature type="domain" description="TAR DNA-binding protein 43 C-terminal" evidence="1">
    <location>
        <begin position="30"/>
        <end position="76"/>
    </location>
</feature>
<reference evidence="2 3" key="1">
    <citation type="journal article" date="2023" name="bioRxiv">
        <title>Conserved and derived expression patterns and positive selection on dental genes reveal complex evolutionary context of ever-growing rodent molars.</title>
        <authorList>
            <person name="Calamari Z.T."/>
            <person name="Song A."/>
            <person name="Cohen E."/>
            <person name="Akter M."/>
            <person name="Roy R.D."/>
            <person name="Hallikas O."/>
            <person name="Christensen M.M."/>
            <person name="Li P."/>
            <person name="Marangoni P."/>
            <person name="Jernvall J."/>
            <person name="Klein O.D."/>
        </authorList>
    </citation>
    <scope>NUCLEOTIDE SEQUENCE [LARGE SCALE GENOMIC DNA]</scope>
    <source>
        <strain evidence="2">V071</strain>
    </source>
</reference>
<dbReference type="Proteomes" id="UP001488838">
    <property type="component" value="Unassembled WGS sequence"/>
</dbReference>
<dbReference type="InterPro" id="IPR049124">
    <property type="entry name" value="TDP-43_C"/>
</dbReference>
<sequence>MPVMLAGQIWSMLSTNLKILSASLNKRKIGDFRNQGEFGNSRGGGSGLVSNQSDNIGGAINFGAFSLNPVKTAVAETPAGKLAYDGDAGQPAEPVKSIC</sequence>
<dbReference type="Pfam" id="PF20910">
    <property type="entry name" value="TDP-43_C"/>
    <property type="match status" value="1"/>
</dbReference>
<dbReference type="AlphaFoldDB" id="A0AAW0K4C5"/>
<dbReference type="EMBL" id="JBBHLL010000005">
    <property type="protein sequence ID" value="KAK7833957.1"/>
    <property type="molecule type" value="Genomic_DNA"/>
</dbReference>
<keyword evidence="3" id="KW-1185">Reference proteome</keyword>
<comment type="caution">
    <text evidence="2">The sequence shown here is derived from an EMBL/GenBank/DDBJ whole genome shotgun (WGS) entry which is preliminary data.</text>
</comment>
<evidence type="ECO:0000313" key="3">
    <source>
        <dbReference type="Proteomes" id="UP001488838"/>
    </source>
</evidence>
<evidence type="ECO:0000259" key="1">
    <source>
        <dbReference type="Pfam" id="PF20910"/>
    </source>
</evidence>
<proteinExistence type="predicted"/>
<gene>
    <name evidence="2" type="ORF">U0070_004938</name>
</gene>
<accession>A0AAW0K4C5</accession>
<evidence type="ECO:0000313" key="2">
    <source>
        <dbReference type="EMBL" id="KAK7833957.1"/>
    </source>
</evidence>